<accession>A0A1M5E0X3</accession>
<dbReference type="InterPro" id="IPR001466">
    <property type="entry name" value="Beta-lactam-related"/>
</dbReference>
<dbReference type="STRING" id="634436.SAMN05216361_0204"/>
<feature type="signal peptide" evidence="2">
    <location>
        <begin position="1"/>
        <end position="34"/>
    </location>
</feature>
<keyword evidence="2" id="KW-0732">Signal</keyword>
<feature type="domain" description="Beta-lactamase-related" evidence="3">
    <location>
        <begin position="48"/>
        <end position="349"/>
    </location>
</feature>
<dbReference type="InterPro" id="IPR012338">
    <property type="entry name" value="Beta-lactam/transpept-like"/>
</dbReference>
<organism evidence="4 5">
    <name type="scientific">Marisediminitalea aggregata</name>
    <dbReference type="NCBI Taxonomy" id="634436"/>
    <lineage>
        <taxon>Bacteria</taxon>
        <taxon>Pseudomonadati</taxon>
        <taxon>Pseudomonadota</taxon>
        <taxon>Gammaproteobacteria</taxon>
        <taxon>Alteromonadales</taxon>
        <taxon>Alteromonadaceae</taxon>
        <taxon>Marisediminitalea</taxon>
    </lineage>
</organism>
<dbReference type="SUPFAM" id="SSF56601">
    <property type="entry name" value="beta-lactamase/transpeptidase-like"/>
    <property type="match status" value="1"/>
</dbReference>
<evidence type="ECO:0000313" key="5">
    <source>
        <dbReference type="Proteomes" id="UP000184520"/>
    </source>
</evidence>
<proteinExistence type="inferred from homology"/>
<name>A0A1M5E0X3_9ALTE</name>
<comment type="similarity">
    <text evidence="1">Belongs to the beta-lactamase family.</text>
</comment>
<protein>
    <submittedName>
        <fullName evidence="4">CubicO group peptidase, beta-lactamase class C family</fullName>
    </submittedName>
</protein>
<dbReference type="PANTHER" id="PTHR22935">
    <property type="entry name" value="PENICILLIN-BINDING PROTEIN"/>
    <property type="match status" value="1"/>
</dbReference>
<dbReference type="EMBL" id="FQWD01000001">
    <property type="protein sequence ID" value="SHF72722.1"/>
    <property type="molecule type" value="Genomic_DNA"/>
</dbReference>
<keyword evidence="5" id="KW-1185">Reference proteome</keyword>
<reference evidence="5" key="1">
    <citation type="submission" date="2016-11" db="EMBL/GenBank/DDBJ databases">
        <authorList>
            <person name="Varghese N."/>
            <person name="Submissions S."/>
        </authorList>
    </citation>
    <scope>NUCLEOTIDE SEQUENCE [LARGE SCALE GENOMIC DNA]</scope>
    <source>
        <strain evidence="5">CGMCC 1.8995</strain>
    </source>
</reference>
<gene>
    <name evidence="4" type="ORF">SAMN05216361_0204</name>
</gene>
<evidence type="ECO:0000256" key="1">
    <source>
        <dbReference type="ARBA" id="ARBA00038473"/>
    </source>
</evidence>
<evidence type="ECO:0000313" key="4">
    <source>
        <dbReference type="EMBL" id="SHF72722.1"/>
    </source>
</evidence>
<dbReference type="InterPro" id="IPR051478">
    <property type="entry name" value="Beta-lactamase-like_AB/R"/>
</dbReference>
<dbReference type="PANTHER" id="PTHR22935:SF95">
    <property type="entry name" value="BETA-LACTAMASE-LIKE 1-RELATED"/>
    <property type="match status" value="1"/>
</dbReference>
<evidence type="ECO:0000256" key="2">
    <source>
        <dbReference type="SAM" id="SignalP"/>
    </source>
</evidence>
<sequence length="374" mass="41830">MCYSTHLKKRKRLRLFTMFIACVFVLGCSTPNMTEQDKQVEIINEEVGKLIANTKISAVSVAFVTEGVVSTYHYGEFSDGSSPSDNILYDIGSITKTHVGLILAQAVSDGLIELDAPISRYLDRVNKEALQYQGVEITVRHLATHISGLPTDLSCDGANLLPDERLTCFIAHDDENLLNILNGYTLQEKPGNRYRYSNAGVRLIGIALEELYNAPIEQLLKRYVFKFTGQIETFAHFSESERARWIRGVHENGLPTPDASDYFNAAGGLKSTVPDMGRYLSYYLNSDNEIAEKALTLLAGDEDGLGRAYIWNTFRLDSEGQYYHGGGTFGTSAWISIYPRERLGIFLVTPYVSDSAQEQLNITANTIIEKYRQK</sequence>
<dbReference type="Proteomes" id="UP000184520">
    <property type="component" value="Unassembled WGS sequence"/>
</dbReference>
<dbReference type="OrthoDB" id="9799367at2"/>
<dbReference type="Pfam" id="PF00144">
    <property type="entry name" value="Beta-lactamase"/>
    <property type="match status" value="1"/>
</dbReference>
<feature type="chain" id="PRO_5012567434" evidence="2">
    <location>
        <begin position="35"/>
        <end position="374"/>
    </location>
</feature>
<evidence type="ECO:0000259" key="3">
    <source>
        <dbReference type="Pfam" id="PF00144"/>
    </source>
</evidence>
<dbReference type="Gene3D" id="3.40.710.10">
    <property type="entry name" value="DD-peptidase/beta-lactamase superfamily"/>
    <property type="match status" value="1"/>
</dbReference>
<dbReference type="AlphaFoldDB" id="A0A1M5E0X3"/>